<protein>
    <recommendedName>
        <fullName evidence="5">DUF3284 domain-containing protein</fullName>
    </recommendedName>
</protein>
<dbReference type="PATRIC" id="fig|81857.3.peg.1336"/>
<evidence type="ECO:0000313" key="1">
    <source>
        <dbReference type="EMBL" id="KRN28327.1"/>
    </source>
</evidence>
<dbReference type="Proteomes" id="UP000051751">
    <property type="component" value="Unassembled WGS sequence"/>
</dbReference>
<accession>A0A0R2G076</accession>
<evidence type="ECO:0000313" key="4">
    <source>
        <dbReference type="Proteomes" id="UP000051751"/>
    </source>
</evidence>
<gene>
    <name evidence="1" type="ORF">IV38_GL001325</name>
    <name evidence="2" type="ORF">IV40_GL001112</name>
</gene>
<evidence type="ECO:0000313" key="3">
    <source>
        <dbReference type="Proteomes" id="UP000051645"/>
    </source>
</evidence>
<dbReference type="EMBL" id="JQAT01000003">
    <property type="protein sequence ID" value="KRN28327.1"/>
    <property type="molecule type" value="Genomic_DNA"/>
</dbReference>
<comment type="caution">
    <text evidence="2">The sequence shown here is derived from an EMBL/GenBank/DDBJ whole genome shotgun (WGS) entry which is preliminary data.</text>
</comment>
<sequence>MKVTKTLDVPADFFYKRVIDSVLFDIRKQTGKTVPVAALKGFKYRKDFGNGNSADIEITQAIQNQSYHYKTVSNRNTYEASYNIFPIDDKSIKVVYSEHVKAANSMQRTNDIIVQMLLGFLRKRNCKKMLSQIAASY</sequence>
<dbReference type="AlphaFoldDB" id="A0A0R2G076"/>
<name>A0A0R2G076_9LACO</name>
<dbReference type="OrthoDB" id="2361512at2"/>
<dbReference type="Pfam" id="PF11687">
    <property type="entry name" value="DUF3284"/>
    <property type="match status" value="1"/>
</dbReference>
<organism evidence="2 3">
    <name type="scientific">Lactobacillus selangorensis</name>
    <dbReference type="NCBI Taxonomy" id="81857"/>
    <lineage>
        <taxon>Bacteria</taxon>
        <taxon>Bacillati</taxon>
        <taxon>Bacillota</taxon>
        <taxon>Bacilli</taxon>
        <taxon>Lactobacillales</taxon>
        <taxon>Lactobacillaceae</taxon>
        <taxon>Lactobacillus</taxon>
    </lineage>
</organism>
<dbReference type="RefSeq" id="WP_057769295.1">
    <property type="nucleotide sequence ID" value="NZ_JQAT01000003.1"/>
</dbReference>
<dbReference type="Proteomes" id="UP000051645">
    <property type="component" value="Unassembled WGS sequence"/>
</dbReference>
<dbReference type="EMBL" id="JQAZ01000003">
    <property type="protein sequence ID" value="KRN31829.1"/>
    <property type="molecule type" value="Genomic_DNA"/>
</dbReference>
<evidence type="ECO:0008006" key="5">
    <source>
        <dbReference type="Google" id="ProtNLM"/>
    </source>
</evidence>
<keyword evidence="3" id="KW-1185">Reference proteome</keyword>
<reference evidence="3 4" key="1">
    <citation type="journal article" date="2015" name="Genome Announc.">
        <title>Expanding the biotechnology potential of lactobacilli through comparative genomics of 213 strains and associated genera.</title>
        <authorList>
            <person name="Sun Z."/>
            <person name="Harris H.M."/>
            <person name="McCann A."/>
            <person name="Guo C."/>
            <person name="Argimon S."/>
            <person name="Zhang W."/>
            <person name="Yang X."/>
            <person name="Jeffery I.B."/>
            <person name="Cooney J.C."/>
            <person name="Kagawa T.F."/>
            <person name="Liu W."/>
            <person name="Song Y."/>
            <person name="Salvetti E."/>
            <person name="Wrobel A."/>
            <person name="Rasinkangas P."/>
            <person name="Parkhill J."/>
            <person name="Rea M.C."/>
            <person name="O'Sullivan O."/>
            <person name="Ritari J."/>
            <person name="Douillard F.P."/>
            <person name="Paul Ross R."/>
            <person name="Yang R."/>
            <person name="Briner A.E."/>
            <person name="Felis G.E."/>
            <person name="de Vos W.M."/>
            <person name="Barrangou R."/>
            <person name="Klaenhammer T.R."/>
            <person name="Caufield P.W."/>
            <person name="Cui Y."/>
            <person name="Zhang H."/>
            <person name="O'Toole P.W."/>
        </authorList>
    </citation>
    <scope>NUCLEOTIDE SEQUENCE [LARGE SCALE GENOMIC DNA]</scope>
    <source>
        <strain evidence="1 4">ATCC BAA-66</strain>
        <strain evidence="2 3">DSM 13344</strain>
    </source>
</reference>
<evidence type="ECO:0000313" key="2">
    <source>
        <dbReference type="EMBL" id="KRN31829.1"/>
    </source>
</evidence>
<dbReference type="STRING" id="81857.IV38_GL001325"/>
<proteinExistence type="predicted"/>
<dbReference type="InterPro" id="IPR021701">
    <property type="entry name" value="DUF3284"/>
</dbReference>